<evidence type="ECO:0000313" key="4">
    <source>
        <dbReference type="EMBL" id="GFP86029.1"/>
    </source>
</evidence>
<comment type="caution">
    <text evidence="3">Lacks conserved residue(s) required for the propagation of feature annotation.</text>
</comment>
<comment type="similarity">
    <text evidence="3">Belongs to the GRAS family.</text>
</comment>
<dbReference type="InterPro" id="IPR005202">
    <property type="entry name" value="TF_GRAS"/>
</dbReference>
<proteinExistence type="inferred from homology"/>
<dbReference type="PROSITE" id="PS50985">
    <property type="entry name" value="GRAS"/>
    <property type="match status" value="1"/>
</dbReference>
<dbReference type="Pfam" id="PF03514">
    <property type="entry name" value="GRAS"/>
    <property type="match status" value="1"/>
</dbReference>
<dbReference type="Proteomes" id="UP000653305">
    <property type="component" value="Unassembled WGS sequence"/>
</dbReference>
<dbReference type="EMBL" id="BMAC01000118">
    <property type="protein sequence ID" value="GFP86029.1"/>
    <property type="molecule type" value="Genomic_DNA"/>
</dbReference>
<sequence length="115" mass="13532">MFDMFEATVPQDDKDILLFEQQFFGKEAMNIIACDGTKRIERPESYKHWQTRIVRAGFRQLLLDQEIIKRVIKVKIGYHKNFLVDEDGKWILLGWKGHVGGLLITDHLDNLFINL</sequence>
<evidence type="ECO:0000313" key="5">
    <source>
        <dbReference type="Proteomes" id="UP000653305"/>
    </source>
</evidence>
<name>A0A830BKT0_9LAMI</name>
<comment type="caution">
    <text evidence="4">The sequence shown here is derived from an EMBL/GenBank/DDBJ whole genome shotgun (WGS) entry which is preliminary data.</text>
</comment>
<dbReference type="AlphaFoldDB" id="A0A830BKT0"/>
<keyword evidence="2" id="KW-0804">Transcription</keyword>
<protein>
    <submittedName>
        <fullName evidence="4">Scarecrow-like protein 14</fullName>
    </submittedName>
</protein>
<evidence type="ECO:0000256" key="2">
    <source>
        <dbReference type="ARBA" id="ARBA00023163"/>
    </source>
</evidence>
<dbReference type="OrthoDB" id="47276at2759"/>
<accession>A0A830BKT0</accession>
<dbReference type="PANTHER" id="PTHR31636">
    <property type="entry name" value="OSJNBA0084A10.13 PROTEIN-RELATED"/>
    <property type="match status" value="1"/>
</dbReference>
<evidence type="ECO:0000256" key="1">
    <source>
        <dbReference type="ARBA" id="ARBA00023015"/>
    </source>
</evidence>
<organism evidence="4 5">
    <name type="scientific">Phtheirospermum japonicum</name>
    <dbReference type="NCBI Taxonomy" id="374723"/>
    <lineage>
        <taxon>Eukaryota</taxon>
        <taxon>Viridiplantae</taxon>
        <taxon>Streptophyta</taxon>
        <taxon>Embryophyta</taxon>
        <taxon>Tracheophyta</taxon>
        <taxon>Spermatophyta</taxon>
        <taxon>Magnoliopsida</taxon>
        <taxon>eudicotyledons</taxon>
        <taxon>Gunneridae</taxon>
        <taxon>Pentapetalae</taxon>
        <taxon>asterids</taxon>
        <taxon>lamiids</taxon>
        <taxon>Lamiales</taxon>
        <taxon>Orobanchaceae</taxon>
        <taxon>Orobanchaceae incertae sedis</taxon>
        <taxon>Phtheirospermum</taxon>
    </lineage>
</organism>
<feature type="region of interest" description="SAW" evidence="3">
    <location>
        <begin position="33"/>
        <end position="107"/>
    </location>
</feature>
<keyword evidence="1" id="KW-0805">Transcription regulation</keyword>
<evidence type="ECO:0000256" key="3">
    <source>
        <dbReference type="PROSITE-ProRule" id="PRU01191"/>
    </source>
</evidence>
<gene>
    <name evidence="4" type="ORF">PHJA_000746800</name>
</gene>
<reference evidence="4" key="1">
    <citation type="submission" date="2020-07" db="EMBL/GenBank/DDBJ databases">
        <title>Ethylene signaling mediates host invasion by parasitic plants.</title>
        <authorList>
            <person name="Yoshida S."/>
        </authorList>
    </citation>
    <scope>NUCLEOTIDE SEQUENCE</scope>
    <source>
        <strain evidence="4">Okayama</strain>
    </source>
</reference>
<keyword evidence="5" id="KW-1185">Reference proteome</keyword>